<organism evidence="8 9">
    <name type="scientific">Paenibacillus aestuarii</name>
    <dbReference type="NCBI Taxonomy" id="516965"/>
    <lineage>
        <taxon>Bacteria</taxon>
        <taxon>Bacillati</taxon>
        <taxon>Bacillota</taxon>
        <taxon>Bacilli</taxon>
        <taxon>Bacillales</taxon>
        <taxon>Paenibacillaceae</taxon>
        <taxon>Paenibacillus</taxon>
    </lineage>
</organism>
<reference evidence="9" key="1">
    <citation type="journal article" date="2019" name="Int. J. Syst. Evol. Microbiol.">
        <title>The Global Catalogue of Microorganisms (GCM) 10K type strain sequencing project: providing services to taxonomists for standard genome sequencing and annotation.</title>
        <authorList>
            <consortium name="The Broad Institute Genomics Platform"/>
            <consortium name="The Broad Institute Genome Sequencing Center for Infectious Disease"/>
            <person name="Wu L."/>
            <person name="Ma J."/>
        </authorList>
    </citation>
    <scope>NUCLEOTIDE SEQUENCE [LARGE SCALE GENOMIC DNA]</scope>
    <source>
        <strain evidence="9">KACC 11904</strain>
    </source>
</reference>
<evidence type="ECO:0000256" key="1">
    <source>
        <dbReference type="ARBA" id="ARBA00004141"/>
    </source>
</evidence>
<dbReference type="PANTHER" id="PTHR38459">
    <property type="entry name" value="PROPHAGE BACTOPRENOL-LINKED GLUCOSE TRANSLOCASE HOMOLOG"/>
    <property type="match status" value="1"/>
</dbReference>
<evidence type="ECO:0000256" key="3">
    <source>
        <dbReference type="ARBA" id="ARBA00022692"/>
    </source>
</evidence>
<gene>
    <name evidence="8" type="ORF">ACFPOG_21090</name>
</gene>
<sequence>MLSKNSLPSFIKFGFVGALNSGIDFTVFALLLFLGSQELLAQCAAYTCGVANSYLMNRSWTFKDSAADKGHLFRFLAVNAVMLLFTSVILHGCIEILVWPLWLAKLAATGCGSILNYAGSRLWVFRAKRAA</sequence>
<evidence type="ECO:0000259" key="7">
    <source>
        <dbReference type="Pfam" id="PF04138"/>
    </source>
</evidence>
<comment type="similarity">
    <text evidence="2">Belongs to the GtrA family.</text>
</comment>
<dbReference type="RefSeq" id="WP_270878962.1">
    <property type="nucleotide sequence ID" value="NZ_JAQFVF010000022.1"/>
</dbReference>
<proteinExistence type="inferred from homology"/>
<evidence type="ECO:0000256" key="6">
    <source>
        <dbReference type="SAM" id="Phobius"/>
    </source>
</evidence>
<keyword evidence="9" id="KW-1185">Reference proteome</keyword>
<feature type="transmembrane region" description="Helical" evidence="6">
    <location>
        <begin position="39"/>
        <end position="60"/>
    </location>
</feature>
<keyword evidence="3 6" id="KW-0812">Transmembrane</keyword>
<dbReference type="EMBL" id="JBHSMJ010000029">
    <property type="protein sequence ID" value="MFC5450753.1"/>
    <property type="molecule type" value="Genomic_DNA"/>
</dbReference>
<evidence type="ECO:0000256" key="5">
    <source>
        <dbReference type="ARBA" id="ARBA00023136"/>
    </source>
</evidence>
<evidence type="ECO:0000313" key="8">
    <source>
        <dbReference type="EMBL" id="MFC5450753.1"/>
    </source>
</evidence>
<feature type="transmembrane region" description="Helical" evidence="6">
    <location>
        <begin position="96"/>
        <end position="119"/>
    </location>
</feature>
<accession>A0ABW0KBI6</accession>
<dbReference type="Proteomes" id="UP001596044">
    <property type="component" value="Unassembled WGS sequence"/>
</dbReference>
<keyword evidence="5 6" id="KW-0472">Membrane</keyword>
<evidence type="ECO:0000313" key="9">
    <source>
        <dbReference type="Proteomes" id="UP001596044"/>
    </source>
</evidence>
<dbReference type="PANTHER" id="PTHR38459:SF1">
    <property type="entry name" value="PROPHAGE BACTOPRENOL-LINKED GLUCOSE TRANSLOCASE HOMOLOG"/>
    <property type="match status" value="1"/>
</dbReference>
<keyword evidence="4 6" id="KW-1133">Transmembrane helix</keyword>
<comment type="subcellular location">
    <subcellularLocation>
        <location evidence="1">Membrane</location>
        <topology evidence="1">Multi-pass membrane protein</topology>
    </subcellularLocation>
</comment>
<feature type="domain" description="GtrA/DPMS transmembrane" evidence="7">
    <location>
        <begin position="12"/>
        <end position="125"/>
    </location>
</feature>
<evidence type="ECO:0000256" key="4">
    <source>
        <dbReference type="ARBA" id="ARBA00022989"/>
    </source>
</evidence>
<comment type="caution">
    <text evidence="8">The sequence shown here is derived from an EMBL/GenBank/DDBJ whole genome shotgun (WGS) entry which is preliminary data.</text>
</comment>
<feature type="transmembrane region" description="Helical" evidence="6">
    <location>
        <begin position="72"/>
        <end position="90"/>
    </location>
</feature>
<name>A0ABW0KBI6_9BACL</name>
<dbReference type="InterPro" id="IPR051401">
    <property type="entry name" value="GtrA_CellWall_Glycosyl"/>
</dbReference>
<evidence type="ECO:0000256" key="2">
    <source>
        <dbReference type="ARBA" id="ARBA00009399"/>
    </source>
</evidence>
<protein>
    <submittedName>
        <fullName evidence="8">GtrA family protein</fullName>
    </submittedName>
</protein>
<dbReference type="InterPro" id="IPR007267">
    <property type="entry name" value="GtrA_DPMS_TM"/>
</dbReference>
<dbReference type="Pfam" id="PF04138">
    <property type="entry name" value="GtrA_DPMS_TM"/>
    <property type="match status" value="1"/>
</dbReference>
<feature type="transmembrane region" description="Helical" evidence="6">
    <location>
        <begin position="12"/>
        <end position="33"/>
    </location>
</feature>